<evidence type="ECO:0000256" key="16">
    <source>
        <dbReference type="PIRSR" id="PIRSR000619-1"/>
    </source>
</evidence>
<dbReference type="CTD" id="1956"/>
<dbReference type="PRINTS" id="PR00109">
    <property type="entry name" value="TYRKINASE"/>
</dbReference>
<keyword evidence="9 20" id="KW-1133">Transmembrane helix</keyword>
<feature type="compositionally biased region" description="Low complexity" evidence="19">
    <location>
        <begin position="1266"/>
        <end position="1280"/>
    </location>
</feature>
<dbReference type="InterPro" id="IPR011009">
    <property type="entry name" value="Kinase-like_dom_sf"/>
</dbReference>
<dbReference type="InterPro" id="IPR017441">
    <property type="entry name" value="Protein_kinase_ATP_BS"/>
</dbReference>
<dbReference type="Pfam" id="PF01030">
    <property type="entry name" value="Recep_L_domain"/>
    <property type="match status" value="2"/>
</dbReference>
<dbReference type="InterPro" id="IPR008266">
    <property type="entry name" value="Tyr_kinase_AS"/>
</dbReference>
<dbReference type="SMART" id="SM00219">
    <property type="entry name" value="TyrKc"/>
    <property type="match status" value="1"/>
</dbReference>
<dbReference type="FunFam" id="3.30.200.20:FF:000422">
    <property type="entry name" value="Receptor protein-tyrosine kinase"/>
    <property type="match status" value="1"/>
</dbReference>
<dbReference type="InterPro" id="IPR000719">
    <property type="entry name" value="Prot_kinase_dom"/>
</dbReference>
<keyword evidence="11 15" id="KW-0829">Tyrosine-protein kinase</keyword>
<feature type="domain" description="Protein kinase" evidence="22">
    <location>
        <begin position="890"/>
        <end position="1147"/>
    </location>
</feature>
<evidence type="ECO:0000256" key="10">
    <source>
        <dbReference type="ARBA" id="ARBA00023136"/>
    </source>
</evidence>
<keyword evidence="10 15" id="KW-0472">Membrane</keyword>
<dbReference type="Gene3D" id="2.10.220.10">
    <property type="entry name" value="Hormone Receptor, Insulin-like Growth Factor Receptor 1, Chain A, domain 2"/>
    <property type="match status" value="4"/>
</dbReference>
<keyword evidence="7 15" id="KW-0418">Kinase</keyword>
<protein>
    <recommendedName>
        <fullName evidence="15">Receptor protein-tyrosine kinase</fullName>
        <ecNumber evidence="15">2.7.10.1</ecNumber>
    </recommendedName>
</protein>
<dbReference type="Gene3D" id="3.30.200.20">
    <property type="entry name" value="Phosphorylase Kinase, domain 1"/>
    <property type="match status" value="1"/>
</dbReference>
<evidence type="ECO:0000256" key="6">
    <source>
        <dbReference type="ARBA" id="ARBA00022741"/>
    </source>
</evidence>
<dbReference type="InterPro" id="IPR000494">
    <property type="entry name" value="Rcpt_L-dom"/>
</dbReference>
<dbReference type="SUPFAM" id="SSF52058">
    <property type="entry name" value="L domain-like"/>
    <property type="match status" value="2"/>
</dbReference>
<dbReference type="GO" id="GO:0008284">
    <property type="term" value="P:positive regulation of cell population proliferation"/>
    <property type="evidence" value="ECO:0007669"/>
    <property type="project" value="TreeGrafter"/>
</dbReference>
<dbReference type="SMART" id="SM00261">
    <property type="entry name" value="FU"/>
    <property type="match status" value="7"/>
</dbReference>
<evidence type="ECO:0000256" key="19">
    <source>
        <dbReference type="SAM" id="MobiDB-lite"/>
    </source>
</evidence>
<dbReference type="InterPro" id="IPR006211">
    <property type="entry name" value="Furin-like_Cys-rich_dom"/>
</dbReference>
<dbReference type="InterPro" id="IPR016245">
    <property type="entry name" value="Tyr_kinase_EGF/ERB/XmrK_rcpt"/>
</dbReference>
<dbReference type="Pfam" id="PF00757">
    <property type="entry name" value="Furin-like"/>
    <property type="match status" value="1"/>
</dbReference>
<feature type="binding site" evidence="17 18">
    <location>
        <position position="923"/>
    </location>
    <ligand>
        <name>ATP</name>
        <dbReference type="ChEBI" id="CHEBI:30616"/>
    </ligand>
</feature>
<feature type="active site" description="Proton acceptor" evidence="16">
    <location>
        <position position="1015"/>
    </location>
</feature>
<evidence type="ECO:0000256" key="7">
    <source>
        <dbReference type="ARBA" id="ARBA00022777"/>
    </source>
</evidence>
<evidence type="ECO:0000256" key="8">
    <source>
        <dbReference type="ARBA" id="ARBA00022840"/>
    </source>
</evidence>
<keyword evidence="2" id="KW-0217">Developmental protein</keyword>
<dbReference type="InterPro" id="IPR032778">
    <property type="entry name" value="GF_recep_IV"/>
</dbReference>
<keyword evidence="8 15" id="KW-0067">ATP-binding</keyword>
<dbReference type="InterPro" id="IPR036941">
    <property type="entry name" value="Rcpt_L-dom_sf"/>
</dbReference>
<organism evidence="23 24">
    <name type="scientific">Galendromus occidentalis</name>
    <name type="common">western predatory mite</name>
    <dbReference type="NCBI Taxonomy" id="34638"/>
    <lineage>
        <taxon>Eukaryota</taxon>
        <taxon>Metazoa</taxon>
        <taxon>Ecdysozoa</taxon>
        <taxon>Arthropoda</taxon>
        <taxon>Chelicerata</taxon>
        <taxon>Arachnida</taxon>
        <taxon>Acari</taxon>
        <taxon>Parasitiformes</taxon>
        <taxon>Mesostigmata</taxon>
        <taxon>Gamasina</taxon>
        <taxon>Phytoseioidea</taxon>
        <taxon>Phytoseiidae</taxon>
        <taxon>Typhlodrominae</taxon>
        <taxon>Galendromus</taxon>
    </lineage>
</organism>
<evidence type="ECO:0000256" key="5">
    <source>
        <dbReference type="ARBA" id="ARBA00022692"/>
    </source>
</evidence>
<feature type="transmembrane region" description="Helical" evidence="20">
    <location>
        <begin position="820"/>
        <end position="842"/>
    </location>
</feature>
<dbReference type="InterPro" id="IPR001245">
    <property type="entry name" value="Ser-Thr/Tyr_kinase_cat_dom"/>
</dbReference>
<sequence length="1451" mass="162720">MQLGRTVITLSLLVLSCQPSNTRLSPYDRYSDGGEVHLSRDPDLDFKKGKICIGTSGRMSVPSNRDHHYQNLRDRYTNCTYVDGNLELTWLQSESFDLDFLRDIREVTGYVLISHVDVQKIVLPSLMIIRGRSLFKLNTGEDQYALIVTLSKMENLEMPALRDILRGSVGFYNNYNLCHMKDIHWEEILSGYPFKMNYFYEFTHPERECPACDVSCKGGCWGEGAHNCQKFSKVNCSPQCHQGRCFGPNPRECCHLFCAGGCVGPKQSDCLACQNFYDDGVCKQECPPMVRYNPITYSWENNPEGKYAYGATCVKDCPEHLIKDTGACVRSCPPGKKAVNRECVACDGPCPKSCRGMQIIDSGNIDQFKDCTIIEGSLTILDQTFAGYQEIYTNFTFGSLYAAMDPSRLEVFSTLKEITGHINIQAYHENFTSLHYFRNLEVIGGRDLTEYFSALYIVKTSLKSLNLRSLKRIESGGIAILENKDLCFVDTTDWEQVMKSQKRTALLQGNANSTTCKANGLVCHPQCSTSGCWGPDPSECLSCRSYRLEDTCVDRCDSRQNIYDAGNSLCKRCHSECEGPCTGPGADNCAKCKNVRDGPYCVNKCPIAKYRQDEECLPCHENCIDGCTGPDNTIGPHACNSCEKAIVSANNPNVLEQCLRSDEICPEGYYNEYVHPQEEGVFKSLTGKQVCRKCHPRCKNCTSFGIHVAVCECLLYSSGEQCEDQCPRDHYSDDKNRSCKMCHNECRGCTGPLPSDCLSCRNFRVYTNANETTFNCTSFCPAEKPYKVYDSSDREPSCSEIDPNTAHAPLGSGEEDLNPLLRASIFLVVALVIIIGIAIVMYRCFQTARNKENSVKMALRMTGIEDEPLKPSNIKPNLAQLRIVKEAELRKGGRILGRGAFGTVYKGVWVPQNENVKIPVAIKVLREGTQPNTNKEFLEEAYIMASVDHPNVLKLLAVCMTSQLMLVTQLMPLGCLLDYVKNNKDKIGSKPLLNWCTQIARGMMYLEEKRMVHRDLALRNVLLQTPGCIKITDFGLAKLLDTNEDEYRAEGGKMPIKWLALECIQHRIFTPKSDVWSFGVTIWELLTYGQRPYDPLSAKEVPALLEQGERLKHPPICSTEVYKIMLQCWMIDAESRPSFAELAEEFAKMSRDPGRYLVVSGDKLMRLPSYTPQDEKELIKNLSMPIDGEPGVLMDAEEYLQPKLMAQNAMHGAACAGTNSSTSEPPPTPIKKFMDDRGFEGDPRGHRHSNDVFVFPTMHNRRSRENSQSSSLQSNRFSLQDGDDDAFHPATKRAHSMFMNKLAVDECDYLMPNSTHPRLSSGYMDLIGNPAQRAIDNMEYHMMNNGTPPHSAGLPPMNGMMTGLPMNVVNNNNGVMGTLNHPLRQRPSHPGFMMAPNGLPAQPPMKPARRKSEEEICAEAAARDYYNDMIRLPEINIKSRRTASTNSETTV</sequence>
<dbReference type="PROSITE" id="PS00107">
    <property type="entry name" value="PROTEIN_KINASE_ATP"/>
    <property type="match status" value="1"/>
</dbReference>
<evidence type="ECO:0000256" key="12">
    <source>
        <dbReference type="ARBA" id="ARBA00023170"/>
    </source>
</evidence>
<dbReference type="KEGG" id="goe:100901436"/>
<dbReference type="RefSeq" id="XP_018493975.2">
    <property type="nucleotide sequence ID" value="XM_018638459.2"/>
</dbReference>
<dbReference type="PROSITE" id="PS51257">
    <property type="entry name" value="PROKAR_LIPOPROTEIN"/>
    <property type="match status" value="1"/>
</dbReference>
<dbReference type="CDD" id="cd05057">
    <property type="entry name" value="PTKc_EGFR_like"/>
    <property type="match status" value="1"/>
</dbReference>
<dbReference type="Pfam" id="PF07714">
    <property type="entry name" value="PK_Tyr_Ser-Thr"/>
    <property type="match status" value="1"/>
</dbReference>
<dbReference type="GeneID" id="100901436"/>
<dbReference type="SUPFAM" id="SSF57184">
    <property type="entry name" value="Growth factor receptor domain"/>
    <property type="match status" value="3"/>
</dbReference>
<keyword evidence="3" id="KW-0597">Phosphoprotein</keyword>
<dbReference type="InterPro" id="IPR009030">
    <property type="entry name" value="Growth_fac_rcpt_cys_sf"/>
</dbReference>
<evidence type="ECO:0000256" key="4">
    <source>
        <dbReference type="ARBA" id="ARBA00022679"/>
    </source>
</evidence>
<dbReference type="GO" id="GO:0009925">
    <property type="term" value="C:basal plasma membrane"/>
    <property type="evidence" value="ECO:0007669"/>
    <property type="project" value="TreeGrafter"/>
</dbReference>
<comment type="catalytic activity">
    <reaction evidence="14">
        <text>L-tyrosyl-[protein] + ATP = O-phospho-L-tyrosyl-[protein] + ADP + H(+)</text>
        <dbReference type="Rhea" id="RHEA:10596"/>
        <dbReference type="Rhea" id="RHEA-COMP:10136"/>
        <dbReference type="Rhea" id="RHEA-COMP:20101"/>
        <dbReference type="ChEBI" id="CHEBI:15378"/>
        <dbReference type="ChEBI" id="CHEBI:30616"/>
        <dbReference type="ChEBI" id="CHEBI:46858"/>
        <dbReference type="ChEBI" id="CHEBI:61978"/>
        <dbReference type="ChEBI" id="CHEBI:456216"/>
        <dbReference type="EC" id="2.7.10.1"/>
    </reaction>
</comment>
<dbReference type="GO" id="GO:0004714">
    <property type="term" value="F:transmembrane receptor protein tyrosine kinase activity"/>
    <property type="evidence" value="ECO:0007669"/>
    <property type="project" value="UniProtKB-EC"/>
</dbReference>
<evidence type="ECO:0000256" key="9">
    <source>
        <dbReference type="ARBA" id="ARBA00022989"/>
    </source>
</evidence>
<dbReference type="PIRSF" id="PIRSF000619">
    <property type="entry name" value="TyrPK_EGF-R"/>
    <property type="match status" value="1"/>
</dbReference>
<dbReference type="FunFam" id="2.10.220.10:FF:000024">
    <property type="entry name" value="Receptor protein-tyrosine kinase"/>
    <property type="match status" value="1"/>
</dbReference>
<evidence type="ECO:0000256" key="21">
    <source>
        <dbReference type="SAM" id="SignalP"/>
    </source>
</evidence>
<dbReference type="InterPro" id="IPR006212">
    <property type="entry name" value="Furin_repeat"/>
</dbReference>
<dbReference type="CDD" id="cd00064">
    <property type="entry name" value="FU"/>
    <property type="match status" value="5"/>
</dbReference>
<reference evidence="24" key="1">
    <citation type="submission" date="2025-08" db="UniProtKB">
        <authorList>
            <consortium name="RefSeq"/>
        </authorList>
    </citation>
    <scope>IDENTIFICATION</scope>
</reference>
<dbReference type="Proteomes" id="UP000694867">
    <property type="component" value="Unplaced"/>
</dbReference>
<evidence type="ECO:0000256" key="11">
    <source>
        <dbReference type="ARBA" id="ARBA00023137"/>
    </source>
</evidence>
<dbReference type="GO" id="GO:0009966">
    <property type="term" value="P:regulation of signal transduction"/>
    <property type="evidence" value="ECO:0007669"/>
    <property type="project" value="UniProtKB-ARBA"/>
</dbReference>
<dbReference type="PROSITE" id="PS50011">
    <property type="entry name" value="PROTEIN_KINASE_DOM"/>
    <property type="match status" value="1"/>
</dbReference>
<dbReference type="GO" id="GO:0043066">
    <property type="term" value="P:negative regulation of apoptotic process"/>
    <property type="evidence" value="ECO:0007669"/>
    <property type="project" value="TreeGrafter"/>
</dbReference>
<evidence type="ECO:0000256" key="2">
    <source>
        <dbReference type="ARBA" id="ARBA00022473"/>
    </source>
</evidence>
<evidence type="ECO:0000256" key="14">
    <source>
        <dbReference type="ARBA" id="ARBA00051243"/>
    </source>
</evidence>
<keyword evidence="21" id="KW-0732">Signal</keyword>
<proteinExistence type="inferred from homology"/>
<comment type="similarity">
    <text evidence="15">Belongs to the protein kinase superfamily. Tyr protein kinase family. EGF receptor subfamily.</text>
</comment>
<dbReference type="GO" id="GO:0022008">
    <property type="term" value="P:neurogenesis"/>
    <property type="evidence" value="ECO:0007669"/>
    <property type="project" value="TreeGrafter"/>
</dbReference>
<dbReference type="Gene3D" id="3.80.20.20">
    <property type="entry name" value="Receptor L-domain"/>
    <property type="match status" value="2"/>
</dbReference>
<feature type="binding site" evidence="17">
    <location>
        <begin position="896"/>
        <end position="904"/>
    </location>
    <ligand>
        <name>ATP</name>
        <dbReference type="ChEBI" id="CHEBI:30616"/>
    </ligand>
</feature>
<gene>
    <name evidence="24" type="primary">LOC100901436</name>
</gene>
<comment type="subcellular location">
    <subcellularLocation>
        <location evidence="1">Membrane</location>
        <topology evidence="1">Single-pass type I membrane protein</topology>
    </subcellularLocation>
</comment>
<evidence type="ECO:0000256" key="18">
    <source>
        <dbReference type="PROSITE-ProRule" id="PRU10141"/>
    </source>
</evidence>
<feature type="region of interest" description="Disordered" evidence="19">
    <location>
        <begin position="1261"/>
        <end position="1283"/>
    </location>
</feature>
<keyword evidence="13" id="KW-0325">Glycoprotein</keyword>
<evidence type="ECO:0000256" key="17">
    <source>
        <dbReference type="PIRSR" id="PIRSR000619-2"/>
    </source>
</evidence>
<dbReference type="EC" id="2.7.10.1" evidence="15"/>
<keyword evidence="4 15" id="KW-0808">Transferase</keyword>
<dbReference type="Gene3D" id="1.10.510.10">
    <property type="entry name" value="Transferase(Phosphotransferase) domain 1"/>
    <property type="match status" value="1"/>
</dbReference>
<feature type="signal peptide" evidence="21">
    <location>
        <begin position="1"/>
        <end position="22"/>
    </location>
</feature>
<dbReference type="FunFam" id="2.10.220.10:FF:000001">
    <property type="entry name" value="Receptor protein-tyrosine kinase"/>
    <property type="match status" value="1"/>
</dbReference>
<dbReference type="PANTHER" id="PTHR24416:SF566">
    <property type="entry name" value="EPIDERMAL GROWTH FACTOR RECEPTOR"/>
    <property type="match status" value="1"/>
</dbReference>
<dbReference type="PANTHER" id="PTHR24416">
    <property type="entry name" value="TYROSINE-PROTEIN KINASE RECEPTOR"/>
    <property type="match status" value="1"/>
</dbReference>
<dbReference type="Pfam" id="PF14843">
    <property type="entry name" value="GF_recep_IV"/>
    <property type="match status" value="1"/>
</dbReference>
<accession>A0AAJ7L2X6</accession>
<evidence type="ECO:0000313" key="24">
    <source>
        <dbReference type="RefSeq" id="XP_018493975.2"/>
    </source>
</evidence>
<dbReference type="InterPro" id="IPR020635">
    <property type="entry name" value="Tyr_kinase_cat_dom"/>
</dbReference>
<keyword evidence="6 15" id="KW-0547">Nucleotide-binding</keyword>
<keyword evidence="23" id="KW-1185">Reference proteome</keyword>
<dbReference type="SUPFAM" id="SSF56112">
    <property type="entry name" value="Protein kinase-like (PK-like)"/>
    <property type="match status" value="1"/>
</dbReference>
<dbReference type="GO" id="GO:0005524">
    <property type="term" value="F:ATP binding"/>
    <property type="evidence" value="ECO:0007669"/>
    <property type="project" value="UniProtKB-UniRule"/>
</dbReference>
<evidence type="ECO:0000256" key="15">
    <source>
        <dbReference type="PIRNR" id="PIRNR000619"/>
    </source>
</evidence>
<dbReference type="FunFam" id="3.80.20.20:FF:000009">
    <property type="entry name" value="Receptor protein-tyrosine kinase"/>
    <property type="match status" value="1"/>
</dbReference>
<evidence type="ECO:0000256" key="13">
    <source>
        <dbReference type="ARBA" id="ARBA00023180"/>
    </source>
</evidence>
<evidence type="ECO:0000256" key="1">
    <source>
        <dbReference type="ARBA" id="ARBA00004479"/>
    </source>
</evidence>
<evidence type="ECO:0000256" key="3">
    <source>
        <dbReference type="ARBA" id="ARBA00022553"/>
    </source>
</evidence>
<dbReference type="GO" id="GO:0038127">
    <property type="term" value="P:ERBB signaling pathway"/>
    <property type="evidence" value="ECO:0007669"/>
    <property type="project" value="UniProtKB-ARBA"/>
</dbReference>
<feature type="chain" id="PRO_5042553103" description="Receptor protein-tyrosine kinase" evidence="21">
    <location>
        <begin position="23"/>
        <end position="1451"/>
    </location>
</feature>
<keyword evidence="5 20" id="KW-0812">Transmembrane</keyword>
<dbReference type="FunFam" id="1.10.510.10:FF:000233">
    <property type="entry name" value="receptor tyrosine-protein kinase erbB-3"/>
    <property type="match status" value="1"/>
</dbReference>
<dbReference type="InterPro" id="IPR050122">
    <property type="entry name" value="RTK"/>
</dbReference>
<dbReference type="GO" id="GO:0043235">
    <property type="term" value="C:receptor complex"/>
    <property type="evidence" value="ECO:0007669"/>
    <property type="project" value="TreeGrafter"/>
</dbReference>
<keyword evidence="12 15" id="KW-0675">Receptor</keyword>
<evidence type="ECO:0000259" key="22">
    <source>
        <dbReference type="PROSITE" id="PS50011"/>
    </source>
</evidence>
<evidence type="ECO:0000313" key="23">
    <source>
        <dbReference type="Proteomes" id="UP000694867"/>
    </source>
</evidence>
<dbReference type="PROSITE" id="PS00109">
    <property type="entry name" value="PROTEIN_KINASE_TYR"/>
    <property type="match status" value="1"/>
</dbReference>
<evidence type="ECO:0000256" key="20">
    <source>
        <dbReference type="SAM" id="Phobius"/>
    </source>
</evidence>
<dbReference type="FunFam" id="2.10.220.10:FF:000002">
    <property type="entry name" value="Receptor protein-tyrosine kinase"/>
    <property type="match status" value="1"/>
</dbReference>
<name>A0AAJ7L2X6_9ACAR</name>